<reference evidence="2 3" key="1">
    <citation type="submission" date="2024-10" db="EMBL/GenBank/DDBJ databases">
        <title>Updated reference genomes for cyclostephanoid diatoms.</title>
        <authorList>
            <person name="Roberts W.R."/>
            <person name="Alverson A.J."/>
        </authorList>
    </citation>
    <scope>NUCLEOTIDE SEQUENCE [LARGE SCALE GENOMIC DNA]</scope>
    <source>
        <strain evidence="2 3">AJA276-08</strain>
    </source>
</reference>
<feature type="region of interest" description="Disordered" evidence="1">
    <location>
        <begin position="93"/>
        <end position="125"/>
    </location>
</feature>
<evidence type="ECO:0000256" key="1">
    <source>
        <dbReference type="SAM" id="MobiDB-lite"/>
    </source>
</evidence>
<evidence type="ECO:0000313" key="2">
    <source>
        <dbReference type="EMBL" id="KAL3800742.1"/>
    </source>
</evidence>
<accession>A0ABD3QK11</accession>
<dbReference type="Proteomes" id="UP001530315">
    <property type="component" value="Unassembled WGS sequence"/>
</dbReference>
<evidence type="ECO:0008006" key="4">
    <source>
        <dbReference type="Google" id="ProtNLM"/>
    </source>
</evidence>
<name>A0ABD3QK11_9STRA</name>
<sequence>MHHVAMANTNDNHVVAREGGGGRQCSKSCWTDVERAQFEQGVIVHGWGNWIAMALRDIPTRDRCQVKSHAQKFRKNHAADYQRLLREHAARRVDSPAVAVGSGKGNDGGVDTEERRKTPPRRRATTIKAKTQVIRTSPRSSNRFSASVNIGLQSGAAKVGSKRRGILRSNGNVVGTSAMKAATANGSPKKKIAKMQPPSFPCHVLSEISNDRDIATFDVAAPASTSSKSFDIIATAKKPMPPRLVGVLSDATNDVCHATFDRFAPASTLATFFDVKFPDRQHQAFEASTREYPPKYDELPGLATTVSPFSGPMPAYCKSSHDVPASLSAVDINIHNDHGRVSTDEFGDYTSLATATKDVIGRAGNEEIIDPLYQLEMDDNRLDMIEDFLEPSCNVMFDEAIKGGMLSQGGDSRDPFATASNNGIGLVEWAMTSGRSVTFQIPPNVRPDPQLFMHIRSLLTSPPDVNNPEEYILGCVGMCRGSMCRVRIKTKLGEHLNTCWWREDVFANQSGVIQSALGTFGEAVEGGMDVRIGDVQNGKVSFKKLALERLVALIAVMLDVDHWHSPRDGTPLTANATTIADEEDDIRHVGQLLSGLWERVSRSLHRDGFALLGGDILERTERNEAINTLVSRLDLISRQEHIKSRRVSV</sequence>
<gene>
    <name evidence="2" type="ORF">ACHAW5_009312</name>
</gene>
<dbReference type="InterPro" id="IPR001005">
    <property type="entry name" value="SANT/Myb"/>
</dbReference>
<dbReference type="SUPFAM" id="SSF46689">
    <property type="entry name" value="Homeodomain-like"/>
    <property type="match status" value="1"/>
</dbReference>
<protein>
    <recommendedName>
        <fullName evidence="4">HTH myb-type domain-containing protein</fullName>
    </recommendedName>
</protein>
<dbReference type="CDD" id="cd00167">
    <property type="entry name" value="SANT"/>
    <property type="match status" value="1"/>
</dbReference>
<dbReference type="Gene3D" id="1.10.10.60">
    <property type="entry name" value="Homeodomain-like"/>
    <property type="match status" value="1"/>
</dbReference>
<dbReference type="AlphaFoldDB" id="A0ABD3QK11"/>
<organism evidence="2 3">
    <name type="scientific">Stephanodiscus triporus</name>
    <dbReference type="NCBI Taxonomy" id="2934178"/>
    <lineage>
        <taxon>Eukaryota</taxon>
        <taxon>Sar</taxon>
        <taxon>Stramenopiles</taxon>
        <taxon>Ochrophyta</taxon>
        <taxon>Bacillariophyta</taxon>
        <taxon>Coscinodiscophyceae</taxon>
        <taxon>Thalassiosirophycidae</taxon>
        <taxon>Stephanodiscales</taxon>
        <taxon>Stephanodiscaceae</taxon>
        <taxon>Stephanodiscus</taxon>
    </lineage>
</organism>
<comment type="caution">
    <text evidence="2">The sequence shown here is derived from an EMBL/GenBank/DDBJ whole genome shotgun (WGS) entry which is preliminary data.</text>
</comment>
<keyword evidence="3" id="KW-1185">Reference proteome</keyword>
<evidence type="ECO:0000313" key="3">
    <source>
        <dbReference type="Proteomes" id="UP001530315"/>
    </source>
</evidence>
<proteinExistence type="predicted"/>
<feature type="region of interest" description="Disordered" evidence="1">
    <location>
        <begin position="1"/>
        <end position="21"/>
    </location>
</feature>
<dbReference type="InterPro" id="IPR009057">
    <property type="entry name" value="Homeodomain-like_sf"/>
</dbReference>
<dbReference type="EMBL" id="JALLAZ020000210">
    <property type="protein sequence ID" value="KAL3800742.1"/>
    <property type="molecule type" value="Genomic_DNA"/>
</dbReference>